<evidence type="ECO:0000313" key="15">
    <source>
        <dbReference type="Proteomes" id="UP000261948"/>
    </source>
</evidence>
<name>A0A373FCB2_COMTE</name>
<dbReference type="GO" id="GO:0005737">
    <property type="term" value="C:cytoplasm"/>
    <property type="evidence" value="ECO:0007669"/>
    <property type="project" value="UniProtKB-SubCell"/>
</dbReference>
<dbReference type="OrthoDB" id="9803641at2"/>
<evidence type="ECO:0000256" key="1">
    <source>
        <dbReference type="ARBA" id="ARBA00008675"/>
    </source>
</evidence>
<evidence type="ECO:0000313" key="14">
    <source>
        <dbReference type="EMBL" id="RGE41816.1"/>
    </source>
</evidence>
<dbReference type="FunFam" id="3.40.50.300:FF:000025">
    <property type="entry name" value="ATP-dependent Clp protease subunit"/>
    <property type="match status" value="1"/>
</dbReference>
<evidence type="ECO:0000256" key="12">
    <source>
        <dbReference type="RuleBase" id="RU362034"/>
    </source>
</evidence>
<dbReference type="Proteomes" id="UP000261948">
    <property type="component" value="Unassembled WGS sequence"/>
</dbReference>
<feature type="coiled-coil region" evidence="12">
    <location>
        <begin position="49"/>
        <end position="76"/>
    </location>
</feature>
<evidence type="ECO:0000256" key="7">
    <source>
        <dbReference type="ARBA" id="ARBA00023186"/>
    </source>
</evidence>
<reference evidence="14 15" key="1">
    <citation type="submission" date="2018-08" db="EMBL/GenBank/DDBJ databases">
        <title>Comamonas testosteroni strain SWCO2.</title>
        <authorList>
            <person name="Jiang N."/>
            <person name="Zhang X.Z."/>
        </authorList>
    </citation>
    <scope>NUCLEOTIDE SEQUENCE [LARGE SCALE GENOMIC DNA]</scope>
    <source>
        <strain evidence="14 15">SWCO2</strain>
    </source>
</reference>
<evidence type="ECO:0000256" key="6">
    <source>
        <dbReference type="ARBA" id="ARBA00023054"/>
    </source>
</evidence>
<keyword evidence="12" id="KW-0963">Cytoplasm</keyword>
<dbReference type="PROSITE" id="PS51903">
    <property type="entry name" value="CLP_R"/>
    <property type="match status" value="1"/>
</dbReference>
<dbReference type="InterPro" id="IPR028299">
    <property type="entry name" value="ClpA/B_CS2"/>
</dbReference>
<feature type="coiled-coil region" evidence="12">
    <location>
        <begin position="406"/>
        <end position="493"/>
    </location>
</feature>
<keyword evidence="6 12" id="KW-0175">Coiled coil</keyword>
<dbReference type="EMBL" id="QURR01000026">
    <property type="protein sequence ID" value="RGE41816.1"/>
    <property type="molecule type" value="Genomic_DNA"/>
</dbReference>
<accession>A0A373FCB2</accession>
<dbReference type="InterPro" id="IPR036628">
    <property type="entry name" value="Clp_N_dom_sf"/>
</dbReference>
<dbReference type="Gene3D" id="3.40.50.300">
    <property type="entry name" value="P-loop containing nucleotide triphosphate hydrolases"/>
    <property type="match status" value="3"/>
</dbReference>
<dbReference type="SUPFAM" id="SSF81923">
    <property type="entry name" value="Double Clp-N motif"/>
    <property type="match status" value="1"/>
</dbReference>
<keyword evidence="7 11" id="KW-0143">Chaperone</keyword>
<dbReference type="PROSITE" id="PS00871">
    <property type="entry name" value="CLPAB_2"/>
    <property type="match status" value="1"/>
</dbReference>
<comment type="caution">
    <text evidence="14">The sequence shown here is derived from an EMBL/GenBank/DDBJ whole genome shotgun (WGS) entry which is preliminary data.</text>
</comment>
<evidence type="ECO:0000256" key="3">
    <source>
        <dbReference type="ARBA" id="ARBA00022737"/>
    </source>
</evidence>
<evidence type="ECO:0000256" key="2">
    <source>
        <dbReference type="ARBA" id="ARBA00017574"/>
    </source>
</evidence>
<dbReference type="FunFam" id="3.40.50.300:FF:000120">
    <property type="entry name" value="ATP-dependent chaperone ClpB"/>
    <property type="match status" value="1"/>
</dbReference>
<dbReference type="InterPro" id="IPR004176">
    <property type="entry name" value="Clp_R_N"/>
</dbReference>
<dbReference type="InterPro" id="IPR019489">
    <property type="entry name" value="Clp_ATPase_C"/>
</dbReference>
<evidence type="ECO:0000256" key="10">
    <source>
        <dbReference type="PROSITE-ProRule" id="PRU01251"/>
    </source>
</evidence>
<comment type="subunit">
    <text evidence="9">Homohexamer. The oligomerization is ATP-dependent.</text>
</comment>
<evidence type="ECO:0000256" key="4">
    <source>
        <dbReference type="ARBA" id="ARBA00022741"/>
    </source>
</evidence>
<comment type="similarity">
    <text evidence="1 11">Belongs to the ClpA/ClpB family.</text>
</comment>
<organism evidence="14 15">
    <name type="scientific">Comamonas testosteroni</name>
    <name type="common">Pseudomonas testosteroni</name>
    <dbReference type="NCBI Taxonomy" id="285"/>
    <lineage>
        <taxon>Bacteria</taxon>
        <taxon>Pseudomonadati</taxon>
        <taxon>Pseudomonadota</taxon>
        <taxon>Betaproteobacteria</taxon>
        <taxon>Burkholderiales</taxon>
        <taxon>Comamonadaceae</taxon>
        <taxon>Comamonas</taxon>
    </lineage>
</organism>
<dbReference type="Gene3D" id="1.10.8.60">
    <property type="match status" value="1"/>
</dbReference>
<evidence type="ECO:0000256" key="5">
    <source>
        <dbReference type="ARBA" id="ARBA00022840"/>
    </source>
</evidence>
<protein>
    <recommendedName>
        <fullName evidence="2 12">Chaperone protein ClpB</fullName>
    </recommendedName>
</protein>
<proteinExistence type="inferred from homology"/>
<dbReference type="PRINTS" id="PR00300">
    <property type="entry name" value="CLPPROTEASEA"/>
</dbReference>
<dbReference type="NCBIfam" id="TIGR03346">
    <property type="entry name" value="chaperone_ClpB"/>
    <property type="match status" value="1"/>
</dbReference>
<dbReference type="CDD" id="cd00009">
    <property type="entry name" value="AAA"/>
    <property type="match status" value="1"/>
</dbReference>
<dbReference type="SUPFAM" id="SSF52540">
    <property type="entry name" value="P-loop containing nucleoside triphosphate hydrolases"/>
    <property type="match status" value="2"/>
</dbReference>
<dbReference type="SMART" id="SM01086">
    <property type="entry name" value="ClpB_D2-small"/>
    <property type="match status" value="1"/>
</dbReference>
<feature type="coiled-coil region" evidence="12">
    <location>
        <begin position="777"/>
        <end position="811"/>
    </location>
</feature>
<dbReference type="InterPro" id="IPR001270">
    <property type="entry name" value="ClpA/B"/>
</dbReference>
<dbReference type="GO" id="GO:0042026">
    <property type="term" value="P:protein refolding"/>
    <property type="evidence" value="ECO:0007669"/>
    <property type="project" value="UniProtKB-UniRule"/>
</dbReference>
<dbReference type="Gene3D" id="1.10.1780.10">
    <property type="entry name" value="Clp, N-terminal domain"/>
    <property type="match status" value="1"/>
</dbReference>
<feature type="domain" description="Clp R" evidence="13">
    <location>
        <begin position="3"/>
        <end position="147"/>
    </location>
</feature>
<dbReference type="GO" id="GO:0016887">
    <property type="term" value="F:ATP hydrolysis activity"/>
    <property type="evidence" value="ECO:0007669"/>
    <property type="project" value="InterPro"/>
</dbReference>
<dbReference type="InterPro" id="IPR050130">
    <property type="entry name" value="ClpA_ClpB"/>
</dbReference>
<dbReference type="GO" id="GO:0034605">
    <property type="term" value="P:cellular response to heat"/>
    <property type="evidence" value="ECO:0007669"/>
    <property type="project" value="TreeGrafter"/>
</dbReference>
<dbReference type="Pfam" id="PF17871">
    <property type="entry name" value="AAA_lid_9"/>
    <property type="match status" value="1"/>
</dbReference>
<dbReference type="FunFam" id="3.40.50.300:FF:000010">
    <property type="entry name" value="Chaperone clpB 1, putative"/>
    <property type="match status" value="1"/>
</dbReference>
<dbReference type="Pfam" id="PF02861">
    <property type="entry name" value="Clp_N"/>
    <property type="match status" value="1"/>
</dbReference>
<dbReference type="Pfam" id="PF10431">
    <property type="entry name" value="ClpB_D2-small"/>
    <property type="match status" value="1"/>
</dbReference>
<evidence type="ECO:0000259" key="13">
    <source>
        <dbReference type="PROSITE" id="PS51903"/>
    </source>
</evidence>
<dbReference type="InterPro" id="IPR018368">
    <property type="entry name" value="ClpA/B_CS1"/>
</dbReference>
<dbReference type="PANTHER" id="PTHR11638">
    <property type="entry name" value="ATP-DEPENDENT CLP PROTEASE"/>
    <property type="match status" value="1"/>
</dbReference>
<comment type="subcellular location">
    <subcellularLocation>
        <location evidence="12">Cytoplasm</location>
    </subcellularLocation>
</comment>
<dbReference type="InterPro" id="IPR003593">
    <property type="entry name" value="AAA+_ATPase"/>
</dbReference>
<dbReference type="InterPro" id="IPR041546">
    <property type="entry name" value="ClpA/ClpB_AAA_lid"/>
</dbReference>
<dbReference type="AlphaFoldDB" id="A0A373FCB2"/>
<gene>
    <name evidence="12 14" type="primary">clpB</name>
    <name evidence="14" type="ORF">DZC30_17685</name>
</gene>
<dbReference type="InterPro" id="IPR003959">
    <property type="entry name" value="ATPase_AAA_core"/>
</dbReference>
<keyword evidence="12" id="KW-0346">Stress response</keyword>
<dbReference type="CDD" id="cd19499">
    <property type="entry name" value="RecA-like_ClpB_Hsp104-like"/>
    <property type="match status" value="1"/>
</dbReference>
<keyword evidence="4 11" id="KW-0547">Nucleotide-binding</keyword>
<sequence length="870" mass="95862">MRIDKLTTKFQEALADAQSLALGADQSTIDPLHLLVAMLRQPDGPGALIQRAGGNVQQLKNLAEQAMADLPRVQQQGDVQVGSELARLLQASEKEALNRGDHFIASELFLLALADAAGSATRAGALLKQSGVSKSSLEAAINAVRGGQKVDSAEAEGQREALKKYTLDLTERARSGKLDPVIGRDDEIRRAIQVLQRRSKNNPVLIGEPGVGKTAIVEGLAQRIVAGEVPESLQGKRVLSLDMAGLLAGAKYRGDFEERLKSVLKEIAQDEGRIILFIDEIHTMVGAGKADGAMDAGNMLKPALARGELHCVGATTLDEYRKYIEKDAALERRFQKVIVDEPSVEDTIAILRGLQVKYEAHHGVDITDPAIVAAAELSHRYITDRFLPDKAIDLIDEAAAKIKIEIDSKPEEMDKLERRMIQLKIEREAMKREKDEASQKRLALIEEELENLEREYADLEEIWKAEKASAQGSEQIRKELDQLRIQIDEFKRKGDFNKVAELQYGKLPALEKQLKEAQAKEEGGEGKPANKLLRTQVGAEEIAEVVSRATGIPVAKMMQGEKDKLLRMEDKLHERVVGQEEAISAVANAIRRSRSGLSDPNRPTGSFLFLGPTGVGKTELCKALAGFLFDSEDHLVRIDMSEFMEKHSVARLIGAPPGYVGYEEGGYLTEAVRRKPYSVLLLDEVEKAHPDVFNVLLQVLDDGRLTDGQGRTVDFKNTVIVMTSNIGSHLIQAMVGQDADEVKEAVWGELKNHFRPEFLNRIDETVVFHALDAKNIEAIAKIQLKLLESRLQKMELDIQVSEQALAELAKVGFDPVFGARPLKRAIQQRIENPLSKLLLEGKFPPKSTISVQVDPVNAPGVFRFESAASA</sequence>
<keyword evidence="15" id="KW-1185">Reference proteome</keyword>
<keyword evidence="5 11" id="KW-0067">ATP-binding</keyword>
<dbReference type="SMART" id="SM00382">
    <property type="entry name" value="AAA"/>
    <property type="match status" value="2"/>
</dbReference>
<comment type="function">
    <text evidence="8">Part of a stress-induced multi-chaperone system, it is involved in the recovery of the cell from heat-induced damage, in cooperation with DnaK, DnaJ and GrpE. Acts before DnaK, in the processing of protein aggregates. Protein binding stimulates the ATPase activity; ATP hydrolysis unfolds the denatured protein aggregates, which probably helps expose new hydrophobic binding sites on the surface of ClpB-bound aggregates, contributing to the solubilization and refolding of denatured protein aggregates by DnaK.</text>
</comment>
<evidence type="ECO:0000256" key="8">
    <source>
        <dbReference type="ARBA" id="ARBA00025613"/>
    </source>
</evidence>
<dbReference type="InterPro" id="IPR017730">
    <property type="entry name" value="Chaperonin_ClpB"/>
</dbReference>
<dbReference type="InterPro" id="IPR027417">
    <property type="entry name" value="P-loop_NTPase"/>
</dbReference>
<keyword evidence="3 10" id="KW-0677">Repeat</keyword>
<evidence type="ECO:0000256" key="11">
    <source>
        <dbReference type="RuleBase" id="RU004432"/>
    </source>
</evidence>
<dbReference type="PANTHER" id="PTHR11638:SF18">
    <property type="entry name" value="HEAT SHOCK PROTEIN 104"/>
    <property type="match status" value="1"/>
</dbReference>
<dbReference type="PROSITE" id="PS00870">
    <property type="entry name" value="CLPAB_1"/>
    <property type="match status" value="1"/>
</dbReference>
<evidence type="ECO:0000256" key="9">
    <source>
        <dbReference type="ARBA" id="ARBA00026057"/>
    </source>
</evidence>
<dbReference type="Pfam" id="PF00004">
    <property type="entry name" value="AAA"/>
    <property type="match status" value="1"/>
</dbReference>
<dbReference type="GO" id="GO:0005524">
    <property type="term" value="F:ATP binding"/>
    <property type="evidence" value="ECO:0007669"/>
    <property type="project" value="UniProtKB-UniRule"/>
</dbReference>
<dbReference type="Pfam" id="PF07724">
    <property type="entry name" value="AAA_2"/>
    <property type="match status" value="1"/>
</dbReference>
<comment type="subunit">
    <text evidence="12">Homohexamer; The oligomerization is ATP-dependent.</text>
</comment>